<reference evidence="3" key="1">
    <citation type="journal article" date="2019" name="Int. J. Syst. Evol. Microbiol.">
        <title>The Global Catalogue of Microorganisms (GCM) 10K type strain sequencing project: providing services to taxonomists for standard genome sequencing and annotation.</title>
        <authorList>
            <consortium name="The Broad Institute Genomics Platform"/>
            <consortium name="The Broad Institute Genome Sequencing Center for Infectious Disease"/>
            <person name="Wu L."/>
            <person name="Ma J."/>
        </authorList>
    </citation>
    <scope>NUCLEOTIDE SEQUENCE [LARGE SCALE GENOMIC DNA]</scope>
    <source>
        <strain evidence="3">CGMCC 1.12749</strain>
    </source>
</reference>
<dbReference type="EMBL" id="BMFP01000006">
    <property type="protein sequence ID" value="GGG25784.1"/>
    <property type="molecule type" value="Genomic_DNA"/>
</dbReference>
<sequence length="132" mass="14139">METTMTDKPQIINNVHAATLIGTGLSSYFMNEKRPKTALIPAVAGSGLLLLSKNLEKGDQTMAHVAVGITGLLLAQTLRSFLQAAVPNAETEAKFDTATLNRRKLMFGLMSTTGIAALATYIGGFIEKRRNS</sequence>
<comment type="caution">
    <text evidence="2">The sequence shown here is derived from an EMBL/GenBank/DDBJ whole genome shotgun (WGS) entry which is preliminary data.</text>
</comment>
<keyword evidence="1" id="KW-1133">Transmembrane helix</keyword>
<protein>
    <recommendedName>
        <fullName evidence="4">DUF4199 domain-containing protein</fullName>
    </recommendedName>
</protein>
<evidence type="ECO:0000313" key="3">
    <source>
        <dbReference type="Proteomes" id="UP000634043"/>
    </source>
</evidence>
<name>A0ABQ1WE26_9BACT</name>
<proteinExistence type="predicted"/>
<evidence type="ECO:0008006" key="4">
    <source>
        <dbReference type="Google" id="ProtNLM"/>
    </source>
</evidence>
<keyword evidence="3" id="KW-1185">Reference proteome</keyword>
<evidence type="ECO:0000256" key="1">
    <source>
        <dbReference type="SAM" id="Phobius"/>
    </source>
</evidence>
<keyword evidence="1" id="KW-0472">Membrane</keyword>
<evidence type="ECO:0000313" key="2">
    <source>
        <dbReference type="EMBL" id="GGG25784.1"/>
    </source>
</evidence>
<accession>A0ABQ1WE26</accession>
<dbReference type="Proteomes" id="UP000634043">
    <property type="component" value="Unassembled WGS sequence"/>
</dbReference>
<feature type="transmembrane region" description="Helical" evidence="1">
    <location>
        <begin position="105"/>
        <end position="126"/>
    </location>
</feature>
<gene>
    <name evidence="2" type="ORF">GCM10011323_31880</name>
</gene>
<organism evidence="2 3">
    <name type="scientific">Pontibacter amylolyticus</name>
    <dbReference type="NCBI Taxonomy" id="1424080"/>
    <lineage>
        <taxon>Bacteria</taxon>
        <taxon>Pseudomonadati</taxon>
        <taxon>Bacteroidota</taxon>
        <taxon>Cytophagia</taxon>
        <taxon>Cytophagales</taxon>
        <taxon>Hymenobacteraceae</taxon>
        <taxon>Pontibacter</taxon>
    </lineage>
</organism>
<keyword evidence="1" id="KW-0812">Transmembrane</keyword>